<evidence type="ECO:0000313" key="2">
    <source>
        <dbReference type="Proteomes" id="UP001056120"/>
    </source>
</evidence>
<reference evidence="2" key="1">
    <citation type="journal article" date="2022" name="Mol. Ecol. Resour.">
        <title>The genomes of chicory, endive, great burdock and yacon provide insights into Asteraceae palaeo-polyploidization history and plant inulin production.</title>
        <authorList>
            <person name="Fan W."/>
            <person name="Wang S."/>
            <person name="Wang H."/>
            <person name="Wang A."/>
            <person name="Jiang F."/>
            <person name="Liu H."/>
            <person name="Zhao H."/>
            <person name="Xu D."/>
            <person name="Zhang Y."/>
        </authorList>
    </citation>
    <scope>NUCLEOTIDE SEQUENCE [LARGE SCALE GENOMIC DNA]</scope>
    <source>
        <strain evidence="2">cv. Yunnan</strain>
    </source>
</reference>
<dbReference type="EMBL" id="CM042040">
    <property type="protein sequence ID" value="KAI3717917.1"/>
    <property type="molecule type" value="Genomic_DNA"/>
</dbReference>
<sequence length="146" mass="16808">MGSVLTCLKPICLSCNNNKKEHEGRHEQHALHKEEKNERLTKKDKLTLQDYILSSPRSSSLPVTSSKRVYPNPQFVIDDVSKEKRLDSRIEDGHLETKIEENLLSKRERGKKRVSFRKPEIADVFILVASPTTTHESTNLQVHDLH</sequence>
<organism evidence="1 2">
    <name type="scientific">Smallanthus sonchifolius</name>
    <dbReference type="NCBI Taxonomy" id="185202"/>
    <lineage>
        <taxon>Eukaryota</taxon>
        <taxon>Viridiplantae</taxon>
        <taxon>Streptophyta</taxon>
        <taxon>Embryophyta</taxon>
        <taxon>Tracheophyta</taxon>
        <taxon>Spermatophyta</taxon>
        <taxon>Magnoliopsida</taxon>
        <taxon>eudicotyledons</taxon>
        <taxon>Gunneridae</taxon>
        <taxon>Pentapetalae</taxon>
        <taxon>asterids</taxon>
        <taxon>campanulids</taxon>
        <taxon>Asterales</taxon>
        <taxon>Asteraceae</taxon>
        <taxon>Asteroideae</taxon>
        <taxon>Heliantheae alliance</taxon>
        <taxon>Millerieae</taxon>
        <taxon>Smallanthus</taxon>
    </lineage>
</organism>
<proteinExistence type="predicted"/>
<dbReference type="Proteomes" id="UP001056120">
    <property type="component" value="Linkage Group LG23"/>
</dbReference>
<keyword evidence="2" id="KW-1185">Reference proteome</keyword>
<accession>A0ACB9B661</accession>
<evidence type="ECO:0000313" key="1">
    <source>
        <dbReference type="EMBL" id="KAI3717917.1"/>
    </source>
</evidence>
<reference evidence="1 2" key="2">
    <citation type="journal article" date="2022" name="Mol. Ecol. Resour.">
        <title>The genomes of chicory, endive, great burdock and yacon provide insights into Asteraceae paleo-polyploidization history and plant inulin production.</title>
        <authorList>
            <person name="Fan W."/>
            <person name="Wang S."/>
            <person name="Wang H."/>
            <person name="Wang A."/>
            <person name="Jiang F."/>
            <person name="Liu H."/>
            <person name="Zhao H."/>
            <person name="Xu D."/>
            <person name="Zhang Y."/>
        </authorList>
    </citation>
    <scope>NUCLEOTIDE SEQUENCE [LARGE SCALE GENOMIC DNA]</scope>
    <source>
        <strain evidence="2">cv. Yunnan</strain>
        <tissue evidence="1">Leaves</tissue>
    </source>
</reference>
<gene>
    <name evidence="1" type="ORF">L1987_69839</name>
</gene>
<protein>
    <submittedName>
        <fullName evidence="1">Uncharacterized protein</fullName>
    </submittedName>
</protein>
<name>A0ACB9B661_9ASTR</name>
<comment type="caution">
    <text evidence="1">The sequence shown here is derived from an EMBL/GenBank/DDBJ whole genome shotgun (WGS) entry which is preliminary data.</text>
</comment>